<comment type="caution">
    <text evidence="5">The sequence shown here is derived from an EMBL/GenBank/DDBJ whole genome shotgun (WGS) entry which is preliminary data.</text>
</comment>
<organism evidence="5 6">
    <name type="scientific">candidate division WS6 bacterium OLB20</name>
    <dbReference type="NCBI Taxonomy" id="1617426"/>
    <lineage>
        <taxon>Bacteria</taxon>
        <taxon>Candidatus Dojkabacteria</taxon>
    </lineage>
</organism>
<dbReference type="GO" id="GO:0030001">
    <property type="term" value="P:metal ion transport"/>
    <property type="evidence" value="ECO:0007669"/>
    <property type="project" value="InterPro"/>
</dbReference>
<dbReference type="PANTHER" id="PTHR42953:SF3">
    <property type="entry name" value="HIGH-AFFINITY ZINC UPTAKE SYSTEM PROTEIN ZNUA"/>
    <property type="match status" value="1"/>
</dbReference>
<comment type="similarity">
    <text evidence="1">Belongs to the bacterial solute-binding protein 9 family.</text>
</comment>
<feature type="compositionally biased region" description="Basic and acidic residues" evidence="4">
    <location>
        <begin position="121"/>
        <end position="137"/>
    </location>
</feature>
<dbReference type="PANTHER" id="PTHR42953">
    <property type="entry name" value="HIGH-AFFINITY ZINC UPTAKE SYSTEM PROTEIN ZNUA-RELATED"/>
    <property type="match status" value="1"/>
</dbReference>
<accession>A0A136LWG5</accession>
<dbReference type="Pfam" id="PF01297">
    <property type="entry name" value="ZnuA"/>
    <property type="match status" value="1"/>
</dbReference>
<dbReference type="Gene3D" id="3.40.50.1980">
    <property type="entry name" value="Nitrogenase molybdenum iron protein domain"/>
    <property type="match status" value="2"/>
</dbReference>
<evidence type="ECO:0000256" key="2">
    <source>
        <dbReference type="ARBA" id="ARBA00022448"/>
    </source>
</evidence>
<dbReference type="InterPro" id="IPR006127">
    <property type="entry name" value="ZnuA-like"/>
</dbReference>
<dbReference type="EMBL" id="JYNZ01000005">
    <property type="protein sequence ID" value="KXK26000.1"/>
    <property type="molecule type" value="Genomic_DNA"/>
</dbReference>
<evidence type="ECO:0000256" key="1">
    <source>
        <dbReference type="ARBA" id="ARBA00011028"/>
    </source>
</evidence>
<dbReference type="GO" id="GO:0046872">
    <property type="term" value="F:metal ion binding"/>
    <property type="evidence" value="ECO:0007669"/>
    <property type="project" value="InterPro"/>
</dbReference>
<reference evidence="5 6" key="1">
    <citation type="submission" date="2015-02" db="EMBL/GenBank/DDBJ databases">
        <title>Improved understanding of the partial-nitritation anammox process through 23 genomes representing the majority of the microbial community.</title>
        <authorList>
            <person name="Speth D.R."/>
            <person name="In T Zandt M."/>
            <person name="Guerrero Cruz S."/>
            <person name="Jetten M.S."/>
            <person name="Dutilh B.E."/>
        </authorList>
    </citation>
    <scope>NUCLEOTIDE SEQUENCE [LARGE SCALE GENOMIC DNA]</scope>
    <source>
        <strain evidence="5">OLB20</strain>
    </source>
</reference>
<keyword evidence="2" id="KW-0813">Transport</keyword>
<dbReference type="STRING" id="1617426.TR69_WS6001001292"/>
<protein>
    <submittedName>
        <fullName evidence="5">High-affinity zinc uptake system protein ZnuA</fullName>
    </submittedName>
</protein>
<dbReference type="SUPFAM" id="SSF53807">
    <property type="entry name" value="Helical backbone' metal receptor"/>
    <property type="match status" value="1"/>
</dbReference>
<evidence type="ECO:0000256" key="3">
    <source>
        <dbReference type="ARBA" id="ARBA00022729"/>
    </source>
</evidence>
<evidence type="ECO:0000313" key="6">
    <source>
        <dbReference type="Proteomes" id="UP000070457"/>
    </source>
</evidence>
<name>A0A136LWG5_9BACT</name>
<evidence type="ECO:0000256" key="4">
    <source>
        <dbReference type="SAM" id="MobiDB-lite"/>
    </source>
</evidence>
<sequence>MKKLFPVVVAFILIAAGVAVLLTGSPVHVSKETVAASIPPVASLTRQIAGDHIEVVQILPAGASPHTYSLKVSDRENLEQSALVFVIGHGIDDWVSGEFVEQERIVTLDRTIELLDYDDEHGHEGEEHEEEASHTEGEEHEEETGEEHEEHTGTDPHYWMSAGNAVLMAETITEELKKLAPEHSEVFDANLDRLRTELLALRDDAATRFSQVSDPEIITFHDAFSYFADETGIEIVASIEEFPGREPSAAYLQSVGEQITENNVTVLFKEPQLSDAVIQPLADDYGASVYTLDPLGGTSERMAYQDMYRYNVETLLQAFAGR</sequence>
<keyword evidence="3" id="KW-0732">Signal</keyword>
<proteinExistence type="inferred from homology"/>
<evidence type="ECO:0000313" key="5">
    <source>
        <dbReference type="EMBL" id="KXK26000.1"/>
    </source>
</evidence>
<feature type="region of interest" description="Disordered" evidence="4">
    <location>
        <begin position="121"/>
        <end position="158"/>
    </location>
</feature>
<gene>
    <name evidence="5" type="primary">znuA</name>
    <name evidence="5" type="ORF">TR69_WS6001001292</name>
</gene>
<dbReference type="Proteomes" id="UP000070457">
    <property type="component" value="Unassembled WGS sequence"/>
</dbReference>
<feature type="compositionally biased region" description="Acidic residues" evidence="4">
    <location>
        <begin position="138"/>
        <end position="147"/>
    </location>
</feature>
<dbReference type="AlphaFoldDB" id="A0A136LWG5"/>
<dbReference type="InterPro" id="IPR050492">
    <property type="entry name" value="Bact_metal-bind_prot9"/>
</dbReference>